<reference evidence="1" key="1">
    <citation type="submission" date="2014-09" db="EMBL/GenBank/DDBJ databases">
        <authorList>
            <person name="Magalhaes I.L.F."/>
            <person name="Oliveira U."/>
            <person name="Santos F.R."/>
            <person name="Vidigal T.H.D.A."/>
            <person name="Brescovit A.D."/>
            <person name="Santos A.J."/>
        </authorList>
    </citation>
    <scope>NUCLEOTIDE SEQUENCE</scope>
    <source>
        <tissue evidence="1">Shoot tissue taken approximately 20 cm above the soil surface</tissue>
    </source>
</reference>
<accession>A0A0A9GLS5</accession>
<name>A0A0A9GLS5_ARUDO</name>
<proteinExistence type="predicted"/>
<dbReference type="EMBL" id="GBRH01173512">
    <property type="protein sequence ID" value="JAE24384.1"/>
    <property type="molecule type" value="Transcribed_RNA"/>
</dbReference>
<dbReference type="AlphaFoldDB" id="A0A0A9GLS5"/>
<evidence type="ECO:0000313" key="1">
    <source>
        <dbReference type="EMBL" id="JAE24384.1"/>
    </source>
</evidence>
<organism evidence="1">
    <name type="scientific">Arundo donax</name>
    <name type="common">Giant reed</name>
    <name type="synonym">Donax arundinaceus</name>
    <dbReference type="NCBI Taxonomy" id="35708"/>
    <lineage>
        <taxon>Eukaryota</taxon>
        <taxon>Viridiplantae</taxon>
        <taxon>Streptophyta</taxon>
        <taxon>Embryophyta</taxon>
        <taxon>Tracheophyta</taxon>
        <taxon>Spermatophyta</taxon>
        <taxon>Magnoliopsida</taxon>
        <taxon>Liliopsida</taxon>
        <taxon>Poales</taxon>
        <taxon>Poaceae</taxon>
        <taxon>PACMAD clade</taxon>
        <taxon>Arundinoideae</taxon>
        <taxon>Arundineae</taxon>
        <taxon>Arundo</taxon>
    </lineage>
</organism>
<sequence>MFSESPQHTKHTRCYMFQVVQEHFEPPICGLKLL</sequence>
<reference evidence="1" key="2">
    <citation type="journal article" date="2015" name="Data Brief">
        <title>Shoot transcriptome of the giant reed, Arundo donax.</title>
        <authorList>
            <person name="Barrero R.A."/>
            <person name="Guerrero F.D."/>
            <person name="Moolhuijzen P."/>
            <person name="Goolsby J.A."/>
            <person name="Tidwell J."/>
            <person name="Bellgard S.E."/>
            <person name="Bellgard M.I."/>
        </authorList>
    </citation>
    <scope>NUCLEOTIDE SEQUENCE</scope>
    <source>
        <tissue evidence="1">Shoot tissue taken approximately 20 cm above the soil surface</tissue>
    </source>
</reference>
<protein>
    <submittedName>
        <fullName evidence="1">Uncharacterized protein</fullName>
    </submittedName>
</protein>